<dbReference type="RefSeq" id="XP_067924988.1">
    <property type="nucleotide sequence ID" value="XM_068063021.1"/>
</dbReference>
<keyword evidence="2" id="KW-1185">Reference proteome</keyword>
<organism evidence="1 2">
    <name type="scientific">Cystoisospora suis</name>
    <dbReference type="NCBI Taxonomy" id="483139"/>
    <lineage>
        <taxon>Eukaryota</taxon>
        <taxon>Sar</taxon>
        <taxon>Alveolata</taxon>
        <taxon>Apicomplexa</taxon>
        <taxon>Conoidasida</taxon>
        <taxon>Coccidia</taxon>
        <taxon>Eucoccidiorida</taxon>
        <taxon>Eimeriorina</taxon>
        <taxon>Sarcocystidae</taxon>
        <taxon>Cystoisospora</taxon>
    </lineage>
</organism>
<sequence length="91" mass="10510">MNCKVTALTLASYNGHYRVSPYSTEVFKPPVAPDFRPPGCRQRWPLSCWSRRERPLQFCANVGRSRIFPFGERHKICNINLHFRCLKGGNA</sequence>
<dbReference type="VEuPathDB" id="ToxoDB:CSUI_002822"/>
<evidence type="ECO:0000313" key="1">
    <source>
        <dbReference type="EMBL" id="PHJ23312.1"/>
    </source>
</evidence>
<accession>A0A2C6L7B4</accession>
<dbReference type="GeneID" id="94426232"/>
<dbReference type="Proteomes" id="UP000221165">
    <property type="component" value="Unassembled WGS sequence"/>
</dbReference>
<reference evidence="1 2" key="1">
    <citation type="journal article" date="2017" name="Int. J. Parasitol.">
        <title>The genome of the protozoan parasite Cystoisospora suis and a reverse vaccinology approach to identify vaccine candidates.</title>
        <authorList>
            <person name="Palmieri N."/>
            <person name="Shrestha A."/>
            <person name="Ruttkowski B."/>
            <person name="Beck T."/>
            <person name="Vogl C."/>
            <person name="Tomley F."/>
            <person name="Blake D.P."/>
            <person name="Joachim A."/>
        </authorList>
    </citation>
    <scope>NUCLEOTIDE SEQUENCE [LARGE SCALE GENOMIC DNA]</scope>
    <source>
        <strain evidence="1 2">Wien I</strain>
    </source>
</reference>
<evidence type="ECO:0000313" key="2">
    <source>
        <dbReference type="Proteomes" id="UP000221165"/>
    </source>
</evidence>
<gene>
    <name evidence="1" type="ORF">CSUI_002822</name>
</gene>
<protein>
    <submittedName>
        <fullName evidence="1">Uncharacterized protein</fullName>
    </submittedName>
</protein>
<dbReference type="EMBL" id="MIGC01001201">
    <property type="protein sequence ID" value="PHJ23312.1"/>
    <property type="molecule type" value="Genomic_DNA"/>
</dbReference>
<comment type="caution">
    <text evidence="1">The sequence shown here is derived from an EMBL/GenBank/DDBJ whole genome shotgun (WGS) entry which is preliminary data.</text>
</comment>
<dbReference type="AlphaFoldDB" id="A0A2C6L7B4"/>
<proteinExistence type="predicted"/>
<name>A0A2C6L7B4_9APIC</name>